<dbReference type="NCBIfam" id="TIGR02937">
    <property type="entry name" value="sigma70-ECF"/>
    <property type="match status" value="1"/>
</dbReference>
<evidence type="ECO:0000256" key="2">
    <source>
        <dbReference type="ARBA" id="ARBA00023015"/>
    </source>
</evidence>
<dbReference type="CDD" id="cd06171">
    <property type="entry name" value="Sigma70_r4"/>
    <property type="match status" value="1"/>
</dbReference>
<dbReference type="SUPFAM" id="SSF88659">
    <property type="entry name" value="Sigma3 and sigma4 domains of RNA polymerase sigma factors"/>
    <property type="match status" value="1"/>
</dbReference>
<name>A0ABS7MB09_9SPHN</name>
<dbReference type="EMBL" id="JAILXK010000001">
    <property type="protein sequence ID" value="MBY4636159.1"/>
    <property type="molecule type" value="Genomic_DNA"/>
</dbReference>
<proteinExistence type="inferred from homology"/>
<evidence type="ECO:0000256" key="4">
    <source>
        <dbReference type="ARBA" id="ARBA00023125"/>
    </source>
</evidence>
<evidence type="ECO:0000259" key="7">
    <source>
        <dbReference type="Pfam" id="PF08281"/>
    </source>
</evidence>
<gene>
    <name evidence="8" type="ORF">K5P26_03275</name>
</gene>
<dbReference type="PANTHER" id="PTHR43133:SF8">
    <property type="entry name" value="RNA POLYMERASE SIGMA FACTOR HI_1459-RELATED"/>
    <property type="match status" value="1"/>
</dbReference>
<keyword evidence="2" id="KW-0805">Transcription regulation</keyword>
<comment type="similarity">
    <text evidence="1">Belongs to the sigma-70 factor family. ECF subfamily.</text>
</comment>
<dbReference type="InterPro" id="IPR013324">
    <property type="entry name" value="RNA_pol_sigma_r3/r4-like"/>
</dbReference>
<evidence type="ECO:0000259" key="6">
    <source>
        <dbReference type="Pfam" id="PF04542"/>
    </source>
</evidence>
<feature type="domain" description="RNA polymerase sigma factor 70 region 4 type 2" evidence="7">
    <location>
        <begin position="114"/>
        <end position="166"/>
    </location>
</feature>
<evidence type="ECO:0000256" key="3">
    <source>
        <dbReference type="ARBA" id="ARBA00023082"/>
    </source>
</evidence>
<evidence type="ECO:0000313" key="8">
    <source>
        <dbReference type="EMBL" id="MBY4636159.1"/>
    </source>
</evidence>
<dbReference type="SUPFAM" id="SSF88946">
    <property type="entry name" value="Sigma2 domain of RNA polymerase sigma factors"/>
    <property type="match status" value="1"/>
</dbReference>
<protein>
    <submittedName>
        <fullName evidence="8">Sigma-70 family RNA polymerase sigma factor</fullName>
    </submittedName>
</protein>
<keyword evidence="3" id="KW-0731">Sigma factor</keyword>
<dbReference type="Proteomes" id="UP001166571">
    <property type="component" value="Unassembled WGS sequence"/>
</dbReference>
<feature type="domain" description="RNA polymerase sigma-70 region 2" evidence="6">
    <location>
        <begin position="13"/>
        <end position="79"/>
    </location>
</feature>
<dbReference type="PANTHER" id="PTHR43133">
    <property type="entry name" value="RNA POLYMERASE ECF-TYPE SIGMA FACTO"/>
    <property type="match status" value="1"/>
</dbReference>
<keyword evidence="9" id="KW-1185">Reference proteome</keyword>
<dbReference type="InterPro" id="IPR014284">
    <property type="entry name" value="RNA_pol_sigma-70_dom"/>
</dbReference>
<organism evidence="8 9">
    <name type="scientific">Sphingopyxis jiangsuensis</name>
    <dbReference type="NCBI Taxonomy" id="2871171"/>
    <lineage>
        <taxon>Bacteria</taxon>
        <taxon>Pseudomonadati</taxon>
        <taxon>Pseudomonadota</taxon>
        <taxon>Alphaproteobacteria</taxon>
        <taxon>Sphingomonadales</taxon>
        <taxon>Sphingomonadaceae</taxon>
        <taxon>Sphingopyxis</taxon>
    </lineage>
</organism>
<dbReference type="Gene3D" id="1.10.10.10">
    <property type="entry name" value="Winged helix-like DNA-binding domain superfamily/Winged helix DNA-binding domain"/>
    <property type="match status" value="1"/>
</dbReference>
<dbReference type="InterPro" id="IPR007627">
    <property type="entry name" value="RNA_pol_sigma70_r2"/>
</dbReference>
<dbReference type="RefSeq" id="WP_201926426.1">
    <property type="nucleotide sequence ID" value="NZ_JAERPO010000001.1"/>
</dbReference>
<keyword evidence="4" id="KW-0238">DNA-binding</keyword>
<dbReference type="InterPro" id="IPR036388">
    <property type="entry name" value="WH-like_DNA-bd_sf"/>
</dbReference>
<evidence type="ECO:0000256" key="5">
    <source>
        <dbReference type="ARBA" id="ARBA00023163"/>
    </source>
</evidence>
<reference evidence="8" key="1">
    <citation type="submission" date="2021-08" db="EMBL/GenBank/DDBJ databases">
        <title>Sphingopyxis panaciterrulae sp. nov., isolated from the surface water of the Yellow Sea.</title>
        <authorList>
            <person name="Gao Z."/>
            <person name="Zhang D."/>
            <person name="Zhang A."/>
        </authorList>
    </citation>
    <scope>NUCLEOTIDE SEQUENCE</scope>
    <source>
        <strain evidence="8">XHP0097</strain>
    </source>
</reference>
<dbReference type="Gene3D" id="1.10.1740.10">
    <property type="match status" value="1"/>
</dbReference>
<dbReference type="InterPro" id="IPR013249">
    <property type="entry name" value="RNA_pol_sigma70_r4_t2"/>
</dbReference>
<evidence type="ECO:0000256" key="1">
    <source>
        <dbReference type="ARBA" id="ARBA00010641"/>
    </source>
</evidence>
<accession>A0ABS7MB09</accession>
<sequence length="180" mass="20490">MARTGRDDAHRELLRRYKAPVYQLIARHTGDADEALDLTQETFVSGFAALDRYDGDRPFRVWISTIAINKCRDWARRRKVRAFFSWAFPLDEAHHIASDVPAPDMEADARLELERVRGAIAELPQKLREVLVLRGIEEATQAETAAILQVSEKTVETRLYRARSKLRQLLGGDETADSDA</sequence>
<dbReference type="Pfam" id="PF04542">
    <property type="entry name" value="Sigma70_r2"/>
    <property type="match status" value="1"/>
</dbReference>
<comment type="caution">
    <text evidence="8">The sequence shown here is derived from an EMBL/GenBank/DDBJ whole genome shotgun (WGS) entry which is preliminary data.</text>
</comment>
<evidence type="ECO:0000313" key="9">
    <source>
        <dbReference type="Proteomes" id="UP001166571"/>
    </source>
</evidence>
<keyword evidence="5" id="KW-0804">Transcription</keyword>
<dbReference type="Pfam" id="PF08281">
    <property type="entry name" value="Sigma70_r4_2"/>
    <property type="match status" value="1"/>
</dbReference>
<dbReference type="InterPro" id="IPR039425">
    <property type="entry name" value="RNA_pol_sigma-70-like"/>
</dbReference>
<dbReference type="InterPro" id="IPR013325">
    <property type="entry name" value="RNA_pol_sigma_r2"/>
</dbReference>